<reference evidence="2 3" key="1">
    <citation type="journal article" date="2013" name="PLoS ONE">
        <title>Predicting the Proteins of Angomonas deanei, Strigomonas culicis and Their Respective Endosymbionts Reveals New Aspects of the Trypanosomatidae Family.</title>
        <authorList>
            <person name="Motta M.C."/>
            <person name="Martins A.C."/>
            <person name="de Souza S.S."/>
            <person name="Catta-Preta C.M."/>
            <person name="Silva R."/>
            <person name="Klein C.C."/>
            <person name="de Almeida L.G."/>
            <person name="de Lima Cunha O."/>
            <person name="Ciapina L.P."/>
            <person name="Brocchi M."/>
            <person name="Colabardini A.C."/>
            <person name="de Araujo Lima B."/>
            <person name="Machado C.R."/>
            <person name="de Almeida Soares C.M."/>
            <person name="Probst C.M."/>
            <person name="de Menezes C.B."/>
            <person name="Thompson C.E."/>
            <person name="Bartholomeu D.C."/>
            <person name="Gradia D.F."/>
            <person name="Pavoni D.P."/>
            <person name="Grisard E.C."/>
            <person name="Fantinatti-Garboggini F."/>
            <person name="Marchini F.K."/>
            <person name="Rodrigues-Luiz G.F."/>
            <person name="Wagner G."/>
            <person name="Goldman G.H."/>
            <person name="Fietto J.L."/>
            <person name="Elias M.C."/>
            <person name="Goldman M.H."/>
            <person name="Sagot M.F."/>
            <person name="Pereira M."/>
            <person name="Stoco P.H."/>
            <person name="de Mendonca-Neto R.P."/>
            <person name="Teixeira S.M."/>
            <person name="Maciel T.E."/>
            <person name="de Oliveira Mendes T.A."/>
            <person name="Urmenyi T.P."/>
            <person name="de Souza W."/>
            <person name="Schenkman S."/>
            <person name="de Vasconcelos A.T."/>
        </authorList>
    </citation>
    <scope>NUCLEOTIDE SEQUENCE [LARGE SCALE GENOMIC DNA]</scope>
</reference>
<dbReference type="Proteomes" id="UP000015354">
    <property type="component" value="Unassembled WGS sequence"/>
</dbReference>
<organism evidence="2 3">
    <name type="scientific">Strigomonas culicis</name>
    <dbReference type="NCBI Taxonomy" id="28005"/>
    <lineage>
        <taxon>Eukaryota</taxon>
        <taxon>Discoba</taxon>
        <taxon>Euglenozoa</taxon>
        <taxon>Kinetoplastea</taxon>
        <taxon>Metakinetoplastina</taxon>
        <taxon>Trypanosomatida</taxon>
        <taxon>Trypanosomatidae</taxon>
        <taxon>Strigomonadinae</taxon>
        <taxon>Strigomonas</taxon>
    </lineage>
</organism>
<sequence>MLRLARASSRIVPTALPIQRRFVSLQSEKPCATLADKIVRGEKKTVFYNHPSYVMAREKMLYTIWVDIGVFATCSYIFIPFFAIAYFFKA</sequence>
<protein>
    <submittedName>
        <fullName evidence="2">Uncharacterized protein</fullName>
    </submittedName>
</protein>
<comment type="caution">
    <text evidence="2">The sequence shown here is derived from an EMBL/GenBank/DDBJ whole genome shotgun (WGS) entry which is preliminary data.</text>
</comment>
<dbReference type="EMBL" id="ATMH01000208">
    <property type="protein sequence ID" value="EPY37089.1"/>
    <property type="molecule type" value="Genomic_DNA"/>
</dbReference>
<dbReference type="AlphaFoldDB" id="S9V7S9"/>
<keyword evidence="1" id="KW-0812">Transmembrane</keyword>
<keyword evidence="3" id="KW-1185">Reference proteome</keyword>
<gene>
    <name evidence="2" type="ORF">STCU_00208</name>
</gene>
<keyword evidence="1" id="KW-0472">Membrane</keyword>
<evidence type="ECO:0000256" key="1">
    <source>
        <dbReference type="SAM" id="Phobius"/>
    </source>
</evidence>
<feature type="transmembrane region" description="Helical" evidence="1">
    <location>
        <begin position="64"/>
        <end position="88"/>
    </location>
</feature>
<accession>S9V7S9</accession>
<keyword evidence="1" id="KW-1133">Transmembrane helix</keyword>
<dbReference type="OrthoDB" id="247137at2759"/>
<proteinExistence type="predicted"/>
<evidence type="ECO:0000313" key="2">
    <source>
        <dbReference type="EMBL" id="EPY37089.1"/>
    </source>
</evidence>
<name>S9V7S9_9TRYP</name>
<evidence type="ECO:0000313" key="3">
    <source>
        <dbReference type="Proteomes" id="UP000015354"/>
    </source>
</evidence>